<dbReference type="EMBL" id="JBHTKX010000001">
    <property type="protein sequence ID" value="MFD1126832.1"/>
    <property type="molecule type" value="Genomic_DNA"/>
</dbReference>
<protein>
    <submittedName>
        <fullName evidence="1">Uncharacterized protein</fullName>
    </submittedName>
</protein>
<dbReference type="Proteomes" id="UP001597169">
    <property type="component" value="Unassembled WGS sequence"/>
</dbReference>
<proteinExistence type="predicted"/>
<comment type="caution">
    <text evidence="1">The sequence shown here is derived from an EMBL/GenBank/DDBJ whole genome shotgun (WGS) entry which is preliminary data.</text>
</comment>
<name>A0ABW3PNC9_9BACL</name>
<organism evidence="1 2">
    <name type="scientific">Paenibacillus provencensis</name>
    <dbReference type="NCBI Taxonomy" id="441151"/>
    <lineage>
        <taxon>Bacteria</taxon>
        <taxon>Bacillati</taxon>
        <taxon>Bacillota</taxon>
        <taxon>Bacilli</taxon>
        <taxon>Bacillales</taxon>
        <taxon>Paenibacillaceae</taxon>
        <taxon>Paenibacillus</taxon>
    </lineage>
</organism>
<accession>A0ABW3PNC9</accession>
<sequence>MNNIQITTSLETAVKKPSSSRISRIFQTGHVICRDDVLFVLYYVQQKVASEDPLLVDLPKPRLIQSFQYFSEASLLLLDGHASHHCTQERLRKCLKEALFGLYEEHSQ</sequence>
<dbReference type="RefSeq" id="WP_244533224.1">
    <property type="nucleotide sequence ID" value="NZ_JBHTKX010000001.1"/>
</dbReference>
<reference evidence="2" key="1">
    <citation type="journal article" date="2019" name="Int. J. Syst. Evol. Microbiol.">
        <title>The Global Catalogue of Microorganisms (GCM) 10K type strain sequencing project: providing services to taxonomists for standard genome sequencing and annotation.</title>
        <authorList>
            <consortium name="The Broad Institute Genomics Platform"/>
            <consortium name="The Broad Institute Genome Sequencing Center for Infectious Disease"/>
            <person name="Wu L."/>
            <person name="Ma J."/>
        </authorList>
    </citation>
    <scope>NUCLEOTIDE SEQUENCE [LARGE SCALE GENOMIC DNA]</scope>
    <source>
        <strain evidence="2">CCUG 53519</strain>
    </source>
</reference>
<keyword evidence="2" id="KW-1185">Reference proteome</keyword>
<gene>
    <name evidence="1" type="ORF">ACFQ3J_01460</name>
</gene>
<evidence type="ECO:0000313" key="1">
    <source>
        <dbReference type="EMBL" id="MFD1126832.1"/>
    </source>
</evidence>
<evidence type="ECO:0000313" key="2">
    <source>
        <dbReference type="Proteomes" id="UP001597169"/>
    </source>
</evidence>